<feature type="signal peptide" evidence="1">
    <location>
        <begin position="1"/>
        <end position="29"/>
    </location>
</feature>
<organism evidence="2 3">
    <name type="scientific">Hahella chejuensis (strain KCTC 2396)</name>
    <dbReference type="NCBI Taxonomy" id="349521"/>
    <lineage>
        <taxon>Bacteria</taxon>
        <taxon>Pseudomonadati</taxon>
        <taxon>Pseudomonadota</taxon>
        <taxon>Gammaproteobacteria</taxon>
        <taxon>Oceanospirillales</taxon>
        <taxon>Hahellaceae</taxon>
        <taxon>Hahella</taxon>
    </lineage>
</organism>
<reference evidence="2 3" key="1">
    <citation type="journal article" date="2005" name="Nucleic Acids Res.">
        <title>Genomic blueprint of Hahella chejuensis, a marine microbe producing an algicidal agent.</title>
        <authorList>
            <person name="Jeong H."/>
            <person name="Yim J.H."/>
            <person name="Lee C."/>
            <person name="Choi S.-H."/>
            <person name="Park Y.K."/>
            <person name="Yoon S.H."/>
            <person name="Hur C.-G."/>
            <person name="Kang H.-Y."/>
            <person name="Kim D."/>
            <person name="Lee H.H."/>
            <person name="Park K.H."/>
            <person name="Park S.-H."/>
            <person name="Park H.-S."/>
            <person name="Lee H.K."/>
            <person name="Oh T.K."/>
            <person name="Kim J.F."/>
        </authorList>
    </citation>
    <scope>NUCLEOTIDE SEQUENCE [LARGE SCALE GENOMIC DNA]</scope>
    <source>
        <strain evidence="2 3">KCTC 2396</strain>
    </source>
</reference>
<dbReference type="OrthoDB" id="9884631at2"/>
<keyword evidence="3" id="KW-1185">Reference proteome</keyword>
<evidence type="ECO:0000256" key="1">
    <source>
        <dbReference type="SAM" id="SignalP"/>
    </source>
</evidence>
<protein>
    <submittedName>
        <fullName evidence="2">Uncharacterized protein</fullName>
    </submittedName>
</protein>
<dbReference type="KEGG" id="hch:HCH_02912"/>
<dbReference type="EMBL" id="CP000155">
    <property type="protein sequence ID" value="ABC29686.1"/>
    <property type="molecule type" value="Genomic_DNA"/>
</dbReference>
<dbReference type="AlphaFoldDB" id="Q2SI38"/>
<name>Q2SI38_HAHCH</name>
<evidence type="ECO:0000313" key="3">
    <source>
        <dbReference type="Proteomes" id="UP000000238"/>
    </source>
</evidence>
<feature type="chain" id="PRO_5004215470" evidence="1">
    <location>
        <begin position="30"/>
        <end position="218"/>
    </location>
</feature>
<dbReference type="STRING" id="349521.HCH_02912"/>
<accession>Q2SI38</accession>
<dbReference type="Proteomes" id="UP000000238">
    <property type="component" value="Chromosome"/>
</dbReference>
<dbReference type="PROSITE" id="PS51257">
    <property type="entry name" value="PROKAR_LIPOPROTEIN"/>
    <property type="match status" value="1"/>
</dbReference>
<dbReference type="HOGENOM" id="CLU_1265461_0_0_6"/>
<sequence>MNSSKTVQSKTYKQCLAVAALLSALFTLAGCKDLEYLTAEKVTYQVQDYQSDNRTKEDMDVLVKRFNDVLPSKLSSVQFKEVEGLGVIEFSRGAPDVELVAFLSRHPGELVFRGTEPDDIWYSDKDVVEAASILAGDRLSVEVVFSDESYAKASPRIKQSIGRYAYTMLDDEILHKAMVQTELGKKILMTSASDIEAQALAAMLDSGRMSSGYVLVKL</sequence>
<dbReference type="RefSeq" id="WP_011396755.1">
    <property type="nucleotide sequence ID" value="NC_007645.1"/>
</dbReference>
<proteinExistence type="predicted"/>
<evidence type="ECO:0000313" key="2">
    <source>
        <dbReference type="EMBL" id="ABC29686.1"/>
    </source>
</evidence>
<keyword evidence="1" id="KW-0732">Signal</keyword>
<gene>
    <name evidence="2" type="ordered locus">HCH_02912</name>
</gene>